<evidence type="ECO:0000313" key="2">
    <source>
        <dbReference type="Proteomes" id="UP000251721"/>
    </source>
</evidence>
<dbReference type="AlphaFoldDB" id="A0A2X3EG10"/>
<reference evidence="1 2" key="1">
    <citation type="submission" date="2018-06" db="EMBL/GenBank/DDBJ databases">
        <authorList>
            <consortium name="Pathogen Informatics"/>
            <person name="Doyle S."/>
        </authorList>
    </citation>
    <scope>NUCLEOTIDE SEQUENCE [LARGE SCALE GENOMIC DNA]</scope>
    <source>
        <strain evidence="1 2">NCTC13465</strain>
    </source>
</reference>
<protein>
    <submittedName>
        <fullName evidence="1">Uncharacterized protein</fullName>
    </submittedName>
</protein>
<name>A0A2X3EG10_KLEPN</name>
<sequence>MKDFIASLNGRDRVFNSDALFAKCDRFFPAEISGYPRRFRPELPCKSTSLEAVLIQKNWVYSHFSLKLMYAYISIKLMVFTLLSSRVP</sequence>
<dbReference type="EMBL" id="UAWQ01000005">
    <property type="protein sequence ID" value="SQC41558.1"/>
    <property type="molecule type" value="Genomic_DNA"/>
</dbReference>
<accession>A0A2X3EG10</accession>
<proteinExistence type="predicted"/>
<evidence type="ECO:0000313" key="1">
    <source>
        <dbReference type="EMBL" id="SQC41558.1"/>
    </source>
</evidence>
<gene>
    <name evidence="1" type="ORF">NCTC13465_00801</name>
</gene>
<dbReference type="Proteomes" id="UP000251721">
    <property type="component" value="Unassembled WGS sequence"/>
</dbReference>
<organism evidence="1 2">
    <name type="scientific">Klebsiella pneumoniae</name>
    <dbReference type="NCBI Taxonomy" id="573"/>
    <lineage>
        <taxon>Bacteria</taxon>
        <taxon>Pseudomonadati</taxon>
        <taxon>Pseudomonadota</taxon>
        <taxon>Gammaproteobacteria</taxon>
        <taxon>Enterobacterales</taxon>
        <taxon>Enterobacteriaceae</taxon>
        <taxon>Klebsiella/Raoultella group</taxon>
        <taxon>Klebsiella</taxon>
        <taxon>Klebsiella pneumoniae complex</taxon>
    </lineage>
</organism>